<feature type="compositionally biased region" description="Basic and acidic residues" evidence="14">
    <location>
        <begin position="763"/>
        <end position="774"/>
    </location>
</feature>
<dbReference type="FunFam" id="3.30.70.330:FF:000178">
    <property type="entry name" value="Histone-lysine N-methyltransferase"/>
    <property type="match status" value="1"/>
</dbReference>
<dbReference type="GO" id="GO:0005694">
    <property type="term" value="C:chromosome"/>
    <property type="evidence" value="ECO:0007669"/>
    <property type="project" value="UniProtKB-SubCell"/>
</dbReference>
<feature type="domain" description="SET" evidence="16">
    <location>
        <begin position="1318"/>
        <end position="1435"/>
    </location>
</feature>
<evidence type="ECO:0000256" key="2">
    <source>
        <dbReference type="ARBA" id="ARBA00004286"/>
    </source>
</evidence>
<evidence type="ECO:0000256" key="9">
    <source>
        <dbReference type="ARBA" id="ARBA00023015"/>
    </source>
</evidence>
<feature type="region of interest" description="Disordered" evidence="14">
    <location>
        <begin position="240"/>
        <end position="279"/>
    </location>
</feature>
<organism evidence="18 19">
    <name type="scientific">Mola mola</name>
    <name type="common">Ocean sunfish</name>
    <name type="synonym">Tetraodon mola</name>
    <dbReference type="NCBI Taxonomy" id="94237"/>
    <lineage>
        <taxon>Eukaryota</taxon>
        <taxon>Metazoa</taxon>
        <taxon>Chordata</taxon>
        <taxon>Craniata</taxon>
        <taxon>Vertebrata</taxon>
        <taxon>Euteleostomi</taxon>
        <taxon>Actinopterygii</taxon>
        <taxon>Neopterygii</taxon>
        <taxon>Teleostei</taxon>
        <taxon>Neoteleostei</taxon>
        <taxon>Acanthomorphata</taxon>
        <taxon>Eupercaria</taxon>
        <taxon>Tetraodontiformes</taxon>
        <taxon>Molidae</taxon>
        <taxon>Mola</taxon>
    </lineage>
</organism>
<dbReference type="InterPro" id="IPR024657">
    <property type="entry name" value="COMPASS_Set1_N-SET"/>
</dbReference>
<keyword evidence="19" id="KW-1185">Reference proteome</keyword>
<reference evidence="18" key="1">
    <citation type="submission" date="2025-08" db="UniProtKB">
        <authorList>
            <consortium name="Ensembl"/>
        </authorList>
    </citation>
    <scope>IDENTIFICATION</scope>
</reference>
<keyword evidence="8 13" id="KW-0694">RNA-binding</keyword>
<dbReference type="STRING" id="94237.ENSMMOP00000022368"/>
<keyword evidence="7" id="KW-0156">Chromatin regulator</keyword>
<feature type="compositionally biased region" description="Low complexity" evidence="14">
    <location>
        <begin position="361"/>
        <end position="386"/>
    </location>
</feature>
<evidence type="ECO:0000259" key="16">
    <source>
        <dbReference type="PROSITE" id="PS50280"/>
    </source>
</evidence>
<keyword evidence="10" id="KW-0010">Activator</keyword>
<accession>A0A3Q3WVB3</accession>
<dbReference type="Gene3D" id="3.30.70.330">
    <property type="match status" value="1"/>
</dbReference>
<keyword evidence="12" id="KW-0539">Nucleus</keyword>
<dbReference type="SMART" id="SM00508">
    <property type="entry name" value="PostSET"/>
    <property type="match status" value="1"/>
</dbReference>
<dbReference type="GO" id="GO:0003723">
    <property type="term" value="F:RNA binding"/>
    <property type="evidence" value="ECO:0007669"/>
    <property type="project" value="UniProtKB-UniRule"/>
</dbReference>
<feature type="domain" description="Post-SET" evidence="17">
    <location>
        <begin position="1441"/>
        <end position="1457"/>
    </location>
</feature>
<keyword evidence="11" id="KW-0804">Transcription</keyword>
<feature type="compositionally biased region" description="Pro residues" evidence="14">
    <location>
        <begin position="346"/>
        <end position="360"/>
    </location>
</feature>
<feature type="region of interest" description="Disordered" evidence="14">
    <location>
        <begin position="1108"/>
        <end position="1131"/>
    </location>
</feature>
<evidence type="ECO:0000259" key="17">
    <source>
        <dbReference type="PROSITE" id="PS50868"/>
    </source>
</evidence>
<feature type="compositionally biased region" description="Polar residues" evidence="14">
    <location>
        <begin position="267"/>
        <end position="279"/>
    </location>
</feature>
<keyword evidence="3" id="KW-0158">Chromosome</keyword>
<evidence type="ECO:0000256" key="1">
    <source>
        <dbReference type="ARBA" id="ARBA00004123"/>
    </source>
</evidence>
<feature type="region of interest" description="Disordered" evidence="14">
    <location>
        <begin position="326"/>
        <end position="410"/>
    </location>
</feature>
<keyword evidence="6" id="KW-0949">S-adenosyl-L-methionine</keyword>
<evidence type="ECO:0000313" key="18">
    <source>
        <dbReference type="Ensembl" id="ENSMMOP00000022368.1"/>
    </source>
</evidence>
<evidence type="ECO:0000256" key="6">
    <source>
        <dbReference type="ARBA" id="ARBA00022691"/>
    </source>
</evidence>
<evidence type="ECO:0000256" key="4">
    <source>
        <dbReference type="ARBA" id="ARBA00022603"/>
    </source>
</evidence>
<dbReference type="InterPro" id="IPR035979">
    <property type="entry name" value="RBD_domain_sf"/>
</dbReference>
<feature type="compositionally biased region" description="Basic and acidic residues" evidence="14">
    <location>
        <begin position="479"/>
        <end position="494"/>
    </location>
</feature>
<dbReference type="PROSITE" id="PS50868">
    <property type="entry name" value="POST_SET"/>
    <property type="match status" value="1"/>
</dbReference>
<dbReference type="SUPFAM" id="SSF82199">
    <property type="entry name" value="SET domain"/>
    <property type="match status" value="1"/>
</dbReference>
<dbReference type="PROSITE" id="PS50280">
    <property type="entry name" value="SET"/>
    <property type="match status" value="1"/>
</dbReference>
<dbReference type="Gene3D" id="2.170.270.10">
    <property type="entry name" value="SET domain"/>
    <property type="match status" value="1"/>
</dbReference>
<dbReference type="SMART" id="SM00317">
    <property type="entry name" value="SET"/>
    <property type="match status" value="1"/>
</dbReference>
<name>A0A3Q3WVB3_MOLML</name>
<dbReference type="Proteomes" id="UP000261620">
    <property type="component" value="Unplaced"/>
</dbReference>
<keyword evidence="4" id="KW-0489">Methyltransferase</keyword>
<evidence type="ECO:0000256" key="10">
    <source>
        <dbReference type="ARBA" id="ARBA00023159"/>
    </source>
</evidence>
<evidence type="ECO:0000256" key="12">
    <source>
        <dbReference type="ARBA" id="ARBA00023242"/>
    </source>
</evidence>
<dbReference type="SMART" id="SM00360">
    <property type="entry name" value="RRM"/>
    <property type="match status" value="1"/>
</dbReference>
<feature type="compositionally biased region" description="Low complexity" evidence="14">
    <location>
        <begin position="251"/>
        <end position="260"/>
    </location>
</feature>
<keyword evidence="9" id="KW-0805">Transcription regulation</keyword>
<evidence type="ECO:0000256" key="14">
    <source>
        <dbReference type="SAM" id="MobiDB-lite"/>
    </source>
</evidence>
<evidence type="ECO:0000256" key="11">
    <source>
        <dbReference type="ARBA" id="ARBA00023163"/>
    </source>
</evidence>
<dbReference type="Pfam" id="PF00856">
    <property type="entry name" value="SET"/>
    <property type="match status" value="1"/>
</dbReference>
<evidence type="ECO:0000256" key="13">
    <source>
        <dbReference type="PROSITE-ProRule" id="PRU00176"/>
    </source>
</evidence>
<dbReference type="InterPro" id="IPR034467">
    <property type="entry name" value="Set1A_RRM"/>
</dbReference>
<feature type="compositionally biased region" description="Low complexity" evidence="14">
    <location>
        <begin position="514"/>
        <end position="527"/>
    </location>
</feature>
<sequence>MDPEGGAETQKAVSLQWKSYKLVQDPIIRRVSQKIYRYDGVHFSVPDSGFPPVGEPRDPRPRRLWSRYTELSLPVPKFKLDEFYVGPIPLKEVTFARLNDNIKEPFLAEMCAKFGEVEEMEILFHPKTRKHLGLARVLFTSTRGAKDTVKHLHNTSVMGNIIQAQLDIKGQQRQKYYDLIVNGSYTPQTVPLGGKALTDKIQPQTPTQLQRRLSSELAVLAAGVQALTSGSITPCSVDTGYNDQRLDTPTSSLAGSSASSQGGGGTPYSSRSGTPFSQDSGYTTGRLVVDIEAYGNFHTNFYRHHHEAKSASVIAAAVAETLGTLDFNQDSPAHDEQWTKPKRRPSTPPAPPKTPPPSSPPHQSVASSSNSPSSTSLPHHLPSSSSSPPPPKRDSSSPEPDSTNESLPFVYHSSSLDSRIEMLLKEQKAKFSFLASDEEDEEDRKEEKQRGIRGDGGERRGGSSDVTADHKSGSQVGDDAEKDHRRKGERDRDGHRGRKRGKGGEGRKSPTIVTATTPSSSTYSATLPPLPHMELHPEYPPPMPHHMYDYATSMELMNQYSGGAPMSFQMQTHMLSRLHQLRMSSANGTPGPGEAATADYTSYHLHSIPPPHTHHPYMEQEGSGAGSVYDQDHRYMPPHMAPGEEMPMLAENPHEATVQMVLATLIQEMKNIMQRDLNRKMVENVAFATFDEWWDRKETKAKPFQTMVRGVSALRDDEKKEEKVSRPREPLTSLVDWAKSGGMEGFSLRGALRLPSFKVKRKEPLELEEGDMKRPRPSTPPDEDDEEANRHGAERDNKRRKKKPRSRKPWELGSEGEETSDGSSTEKVCGKRRKTVSFSTGENEGKTQLPTAPSSPSPWQVTGESLLSPGKSPDSPATAVLTPPARPTQGIQLLPFASKPGECNALIVPPAGRNQDSDDSKRGPSVSPQTIPVKAPGKRGAGKESPKSPVMVCRTVRNLPLDHASMCRMAFEEAPPPPPVNKRSRGRPRTTSFLLQLASTSTTDLSVLADVALKMDPEAGDSEETETSDEAEDPEGVFVLLEHNYCKPPVLTVSSGTKRTSSKDSVLLPAELNTISGVLEAPEEVIGEALPSRGDAGEYVPTMGVLCESEESKKSGELSSSDTEDEAAEDVRKSERLFLQEAGLTLQRWPKPVPAPEPPAVKFENRSEFEQMTILYDIWNSGLDGEDLMLLKKTYEKLQQDNHSSDWLNDTHWVNALTNLPNPRRKKKNASGQLREHVTGCARSEGYYAISRKEKDVYLDLDLPEQVIREVENVDTSGANRLLSERRSEQRRLLTVIGTTAVMDSDLLKLNQLKFRKKKLRFGRSRIHEWGLFAMEPIAADEMVIEYVGQNIRQMVADNREKRYAQQGIGSSYLFRVDHDTIIDATKCGNLARFINHCCTPNCYAKVITIESQKKIVIYSKQPIAVNEEITYDYKFPLEENKIPCLCGTENCRGTLN</sequence>
<dbReference type="Ensembl" id="ENSMMOT00000022737.1">
    <property type="protein sequence ID" value="ENSMMOP00000022368.1"/>
    <property type="gene ID" value="ENSMMOG00000016992.1"/>
</dbReference>
<feature type="compositionally biased region" description="Basic and acidic residues" evidence="14">
    <location>
        <begin position="788"/>
        <end position="797"/>
    </location>
</feature>
<dbReference type="PROSITE" id="PS50102">
    <property type="entry name" value="RRM"/>
    <property type="match status" value="1"/>
</dbReference>
<dbReference type="CDD" id="cd12548">
    <property type="entry name" value="RRM_Set1A"/>
    <property type="match status" value="1"/>
</dbReference>
<feature type="compositionally biased region" description="Polar residues" evidence="14">
    <location>
        <begin position="240"/>
        <end position="250"/>
    </location>
</feature>
<dbReference type="InterPro" id="IPR037841">
    <property type="entry name" value="SET_SETD1A/B"/>
</dbReference>
<dbReference type="FunFam" id="2.170.270.10:FF:000010">
    <property type="entry name" value="Histone-lysine N-methyltransferase"/>
    <property type="match status" value="1"/>
</dbReference>
<dbReference type="GO" id="GO:0048188">
    <property type="term" value="C:Set1C/COMPASS complex"/>
    <property type="evidence" value="ECO:0007669"/>
    <property type="project" value="InterPro"/>
</dbReference>
<dbReference type="Pfam" id="PF11764">
    <property type="entry name" value="N-SET"/>
    <property type="match status" value="1"/>
</dbReference>
<feature type="region of interest" description="Disordered" evidence="14">
    <location>
        <begin position="433"/>
        <end position="529"/>
    </location>
</feature>
<dbReference type="SUPFAM" id="SSF54928">
    <property type="entry name" value="RNA-binding domain, RBD"/>
    <property type="match status" value="1"/>
</dbReference>
<feature type="domain" description="RRM" evidence="15">
    <location>
        <begin position="81"/>
        <end position="169"/>
    </location>
</feature>
<feature type="compositionally biased region" description="Basic and acidic residues" evidence="14">
    <location>
        <begin position="445"/>
        <end position="472"/>
    </location>
</feature>
<protein>
    <submittedName>
        <fullName evidence="18">Uncharacterized protein</fullName>
    </submittedName>
</protein>
<dbReference type="SMART" id="SM01291">
    <property type="entry name" value="N-SET"/>
    <property type="match status" value="1"/>
</dbReference>
<dbReference type="InterPro" id="IPR001214">
    <property type="entry name" value="SET_dom"/>
</dbReference>
<dbReference type="Pfam" id="PF00076">
    <property type="entry name" value="RRM_1"/>
    <property type="match status" value="1"/>
</dbReference>
<feature type="compositionally biased region" description="Polar residues" evidence="14">
    <location>
        <begin position="836"/>
        <end position="865"/>
    </location>
</feature>
<evidence type="ECO:0000256" key="5">
    <source>
        <dbReference type="ARBA" id="ARBA00022679"/>
    </source>
</evidence>
<evidence type="ECO:0000256" key="3">
    <source>
        <dbReference type="ARBA" id="ARBA00022454"/>
    </source>
</evidence>
<feature type="region of interest" description="Disordered" evidence="14">
    <location>
        <begin position="763"/>
        <end position="950"/>
    </location>
</feature>
<dbReference type="PANTHER" id="PTHR45814">
    <property type="entry name" value="HISTONE-LYSINE N-METHYLTRANSFERASE SETD1"/>
    <property type="match status" value="1"/>
</dbReference>
<dbReference type="InterPro" id="IPR046341">
    <property type="entry name" value="SET_dom_sf"/>
</dbReference>
<feature type="compositionally biased region" description="Basic residues" evidence="14">
    <location>
        <begin position="798"/>
        <end position="807"/>
    </location>
</feature>
<dbReference type="GO" id="GO:0032259">
    <property type="term" value="P:methylation"/>
    <property type="evidence" value="ECO:0007669"/>
    <property type="project" value="UniProtKB-KW"/>
</dbReference>
<evidence type="ECO:0000259" key="15">
    <source>
        <dbReference type="PROSITE" id="PS50102"/>
    </source>
</evidence>
<evidence type="ECO:0000256" key="8">
    <source>
        <dbReference type="ARBA" id="ARBA00022884"/>
    </source>
</evidence>
<dbReference type="GO" id="GO:0042800">
    <property type="term" value="F:histone H3K4 methyltransferase activity"/>
    <property type="evidence" value="ECO:0007669"/>
    <property type="project" value="InterPro"/>
</dbReference>
<evidence type="ECO:0000256" key="7">
    <source>
        <dbReference type="ARBA" id="ARBA00022853"/>
    </source>
</evidence>
<dbReference type="InterPro" id="IPR000504">
    <property type="entry name" value="RRM_dom"/>
</dbReference>
<dbReference type="InterPro" id="IPR003616">
    <property type="entry name" value="Post-SET_dom"/>
</dbReference>
<dbReference type="PANTHER" id="PTHR45814:SF3">
    <property type="entry name" value="HISTONE-LYSINE N-METHYLTRANSFERASE SETD1A"/>
    <property type="match status" value="1"/>
</dbReference>
<dbReference type="OMA" id="KVSRYPD"/>
<evidence type="ECO:0000313" key="19">
    <source>
        <dbReference type="Proteomes" id="UP000261620"/>
    </source>
</evidence>
<keyword evidence="5" id="KW-0808">Transferase</keyword>
<proteinExistence type="predicted"/>
<dbReference type="CDD" id="cd19169">
    <property type="entry name" value="SET_SETD1"/>
    <property type="match status" value="1"/>
</dbReference>
<comment type="subcellular location">
    <subcellularLocation>
        <location evidence="2">Chromosome</location>
    </subcellularLocation>
    <subcellularLocation>
        <location evidence="1">Nucleus</location>
    </subcellularLocation>
</comment>
<dbReference type="InterPro" id="IPR044570">
    <property type="entry name" value="Set1-like"/>
</dbReference>
<dbReference type="InterPro" id="IPR012677">
    <property type="entry name" value="Nucleotide-bd_a/b_plait_sf"/>
</dbReference>
<reference evidence="18" key="2">
    <citation type="submission" date="2025-09" db="UniProtKB">
        <authorList>
            <consortium name="Ensembl"/>
        </authorList>
    </citation>
    <scope>IDENTIFICATION</scope>
</reference>